<dbReference type="PRINTS" id="PR00812">
    <property type="entry name" value="BCTERIALGSPF"/>
</dbReference>
<comment type="similarity">
    <text evidence="3 10">Belongs to the GSP F family.</text>
</comment>
<feature type="transmembrane region" description="Helical" evidence="11">
    <location>
        <begin position="212"/>
        <end position="236"/>
    </location>
</feature>
<keyword evidence="5" id="KW-1003">Cell membrane</keyword>
<dbReference type="Pfam" id="PF00482">
    <property type="entry name" value="T2SSF"/>
    <property type="match status" value="2"/>
</dbReference>
<evidence type="ECO:0000256" key="11">
    <source>
        <dbReference type="SAM" id="Phobius"/>
    </source>
</evidence>
<feature type="domain" description="Type II secretion system protein GspF" evidence="12">
    <location>
        <begin position="273"/>
        <end position="395"/>
    </location>
</feature>
<dbReference type="Gene3D" id="1.20.81.30">
    <property type="entry name" value="Type II secretion system (T2SS), domain F"/>
    <property type="match status" value="2"/>
</dbReference>
<keyword evidence="4 10" id="KW-0813">Transport</keyword>
<evidence type="ECO:0000256" key="5">
    <source>
        <dbReference type="ARBA" id="ARBA00022475"/>
    </source>
</evidence>
<dbReference type="Proteomes" id="UP000676565">
    <property type="component" value="Unassembled WGS sequence"/>
</dbReference>
<reference evidence="13 14" key="1">
    <citation type="submission" date="2021-04" db="EMBL/GenBank/DDBJ databases">
        <authorList>
            <person name="Ivanova A."/>
        </authorList>
    </citation>
    <scope>NUCLEOTIDE SEQUENCE [LARGE SCALE GENOMIC DNA]</scope>
    <source>
        <strain evidence="13 14">G18</strain>
    </source>
</reference>
<evidence type="ECO:0000256" key="1">
    <source>
        <dbReference type="ARBA" id="ARBA00002684"/>
    </source>
</evidence>
<gene>
    <name evidence="13" type="ORF">J8F10_29875</name>
</gene>
<protein>
    <recommendedName>
        <fullName evidence="9">General secretion pathway protein F</fullName>
    </recommendedName>
</protein>
<dbReference type="InterPro" id="IPR001992">
    <property type="entry name" value="T2SS_GspF/T4SS_PilC_CS"/>
</dbReference>
<dbReference type="EMBL" id="JAGKQQ010000001">
    <property type="protein sequence ID" value="MBP3959474.1"/>
    <property type="molecule type" value="Genomic_DNA"/>
</dbReference>
<dbReference type="InterPro" id="IPR042094">
    <property type="entry name" value="T2SS_GspF_sf"/>
</dbReference>
<keyword evidence="14" id="KW-1185">Reference proteome</keyword>
<sequence length="404" mass="43796">MPDFTFEALARTGTKSTGTLTASSEREAALILDGRGLFPLKIGRAKTQASSAGGLFGGRVSGRATATLFSQLADLLHSGVPLLRSLELLERQSTNRALQSVLRDIRARVADGTGLAQAMAFHPKVFNELAVSMVRAGQEGGFLEDVLKRIAAFVEHQEDLKAKVVGSLAYPVFLAFAGFGVVAVLMVFFVPKFESIFEKLKEKGEMPDITTLLLWISHTLQGYWWLMLGAVIALGIGFRTWSQTPNGRLIVDKLKIRLPLFGPVFMGLALSRFCRILGTMLHNGIPLLKSLHISKDSTGNKVLAAAVEQAAENVTAGQKLADPLRKSGHFPTDIVEMITIAEEANSLEKVLIDVADGLDKRTARNLELMVKLLEPIMLLFMAVVVGTIAVGLLMPVFKISNTLS</sequence>
<dbReference type="InterPro" id="IPR018076">
    <property type="entry name" value="T2SS_GspF_dom"/>
</dbReference>
<accession>A0ABS5C0G2</accession>
<dbReference type="InterPro" id="IPR003004">
    <property type="entry name" value="GspF/PilC"/>
</dbReference>
<keyword evidence="8 11" id="KW-0472">Membrane</keyword>
<keyword evidence="7 11" id="KW-1133">Transmembrane helix</keyword>
<evidence type="ECO:0000256" key="4">
    <source>
        <dbReference type="ARBA" id="ARBA00022448"/>
    </source>
</evidence>
<evidence type="ECO:0000256" key="8">
    <source>
        <dbReference type="ARBA" id="ARBA00023136"/>
    </source>
</evidence>
<dbReference type="PANTHER" id="PTHR30012:SF0">
    <property type="entry name" value="TYPE II SECRETION SYSTEM PROTEIN F-RELATED"/>
    <property type="match status" value="1"/>
</dbReference>
<feature type="transmembrane region" description="Helical" evidence="11">
    <location>
        <begin position="376"/>
        <end position="397"/>
    </location>
</feature>
<evidence type="ECO:0000259" key="12">
    <source>
        <dbReference type="Pfam" id="PF00482"/>
    </source>
</evidence>
<evidence type="ECO:0000256" key="2">
    <source>
        <dbReference type="ARBA" id="ARBA00004651"/>
    </source>
</evidence>
<dbReference type="PANTHER" id="PTHR30012">
    <property type="entry name" value="GENERAL SECRETION PATHWAY PROTEIN"/>
    <property type="match status" value="1"/>
</dbReference>
<comment type="function">
    <text evidence="1">Component of the type II secretion system inner membrane complex required for the energy-dependent secretion of extracellular factors such as proteases and toxins from the periplasm.</text>
</comment>
<keyword evidence="6 10" id="KW-0812">Transmembrane</keyword>
<evidence type="ECO:0000256" key="3">
    <source>
        <dbReference type="ARBA" id="ARBA00005745"/>
    </source>
</evidence>
<evidence type="ECO:0000256" key="10">
    <source>
        <dbReference type="RuleBase" id="RU003923"/>
    </source>
</evidence>
<feature type="transmembrane region" description="Helical" evidence="11">
    <location>
        <begin position="256"/>
        <end position="274"/>
    </location>
</feature>
<evidence type="ECO:0000256" key="6">
    <source>
        <dbReference type="ARBA" id="ARBA00022692"/>
    </source>
</evidence>
<comment type="subcellular location">
    <subcellularLocation>
        <location evidence="2 10">Cell membrane</location>
        <topology evidence="2 10">Multi-pass membrane protein</topology>
    </subcellularLocation>
</comment>
<evidence type="ECO:0000256" key="7">
    <source>
        <dbReference type="ARBA" id="ARBA00022989"/>
    </source>
</evidence>
<dbReference type="PROSITE" id="PS00874">
    <property type="entry name" value="T2SP_F"/>
    <property type="match status" value="1"/>
</dbReference>
<comment type="caution">
    <text evidence="13">The sequence shown here is derived from an EMBL/GenBank/DDBJ whole genome shotgun (WGS) entry which is preliminary data.</text>
</comment>
<evidence type="ECO:0000313" key="14">
    <source>
        <dbReference type="Proteomes" id="UP000676565"/>
    </source>
</evidence>
<dbReference type="RefSeq" id="WP_210660133.1">
    <property type="nucleotide sequence ID" value="NZ_JAGKQQ010000001.1"/>
</dbReference>
<evidence type="ECO:0000256" key="9">
    <source>
        <dbReference type="ARBA" id="ARBA00030750"/>
    </source>
</evidence>
<evidence type="ECO:0000313" key="13">
    <source>
        <dbReference type="EMBL" id="MBP3959474.1"/>
    </source>
</evidence>
<name>A0ABS5C0G2_9BACT</name>
<proteinExistence type="inferred from homology"/>
<organism evidence="13 14">
    <name type="scientific">Gemmata palustris</name>
    <dbReference type="NCBI Taxonomy" id="2822762"/>
    <lineage>
        <taxon>Bacteria</taxon>
        <taxon>Pseudomonadati</taxon>
        <taxon>Planctomycetota</taxon>
        <taxon>Planctomycetia</taxon>
        <taxon>Gemmatales</taxon>
        <taxon>Gemmataceae</taxon>
        <taxon>Gemmata</taxon>
    </lineage>
</organism>
<feature type="transmembrane region" description="Helical" evidence="11">
    <location>
        <begin position="168"/>
        <end position="191"/>
    </location>
</feature>
<feature type="domain" description="Type II secretion system protein GspF" evidence="12">
    <location>
        <begin position="70"/>
        <end position="191"/>
    </location>
</feature>